<name>A0A1C5G6G1_MICEH</name>
<sequence length="301" mass="33218">MSSEINVTYQVARSLPAAQQAAWRTLLAEFAAEIPVPEKVEVVITDEYDKVAGEYAVQEPDRMTQTMTADQYRAERADGARAAAKTRVLAEAGSSWWSTAQGWRSACRRSGTALCTRLSTCVSSSTATSPMRFIAGSSSSCPVVFTWEYVWFAENAIDEFRCERTVHERGWTSQSSLNTAVDFGFVVDVFERVRAKYRRTGDLMDTYHGAMPALLRMSTVLGYGAAGLATGVIRPADWVRAPAMGRFLDVLEVLPGTDRVLPGEEVAAATLELAKRLCQLFNEMGFDYREDEPGAFWLTVG</sequence>
<dbReference type="AlphaFoldDB" id="A0A1C5G6G1"/>
<keyword evidence="2" id="KW-1185">Reference proteome</keyword>
<reference evidence="1 2" key="1">
    <citation type="submission" date="2016-06" db="EMBL/GenBank/DDBJ databases">
        <authorList>
            <person name="Kjaerup R.B."/>
            <person name="Dalgaard T.S."/>
            <person name="Juul-Madsen H.R."/>
        </authorList>
    </citation>
    <scope>NUCLEOTIDE SEQUENCE [LARGE SCALE GENOMIC DNA]</scope>
    <source>
        <strain evidence="1 2">DSM 43913</strain>
    </source>
</reference>
<organism evidence="1 2">
    <name type="scientific">Micromonospora echinofusca</name>
    <dbReference type="NCBI Taxonomy" id="47858"/>
    <lineage>
        <taxon>Bacteria</taxon>
        <taxon>Bacillati</taxon>
        <taxon>Actinomycetota</taxon>
        <taxon>Actinomycetes</taxon>
        <taxon>Micromonosporales</taxon>
        <taxon>Micromonosporaceae</taxon>
        <taxon>Micromonospora</taxon>
    </lineage>
</organism>
<proteinExistence type="predicted"/>
<gene>
    <name evidence="1" type="ORF">GA0070610_1729</name>
</gene>
<dbReference type="GeneID" id="95801574"/>
<dbReference type="RefSeq" id="WP_088999517.1">
    <property type="nucleotide sequence ID" value="NZ_LT607733.1"/>
</dbReference>
<evidence type="ECO:0000313" key="2">
    <source>
        <dbReference type="Proteomes" id="UP000198251"/>
    </source>
</evidence>
<dbReference type="Proteomes" id="UP000198251">
    <property type="component" value="Chromosome I"/>
</dbReference>
<evidence type="ECO:0000313" key="1">
    <source>
        <dbReference type="EMBL" id="SCG15495.1"/>
    </source>
</evidence>
<protein>
    <submittedName>
        <fullName evidence="1">Uncharacterized protein</fullName>
    </submittedName>
</protein>
<dbReference type="EMBL" id="LT607733">
    <property type="protein sequence ID" value="SCG15495.1"/>
    <property type="molecule type" value="Genomic_DNA"/>
</dbReference>
<accession>A0A1C5G6G1</accession>